<dbReference type="InterPro" id="IPR036179">
    <property type="entry name" value="Ig-like_dom_sf"/>
</dbReference>
<protein>
    <submittedName>
        <fullName evidence="5">Myb-like protein X</fullName>
    </submittedName>
</protein>
<feature type="compositionally biased region" description="Basic and acidic residues" evidence="1">
    <location>
        <begin position="53"/>
        <end position="280"/>
    </location>
</feature>
<gene>
    <name evidence="5" type="primary">LOC108569788</name>
</gene>
<dbReference type="SMART" id="SM00409">
    <property type="entry name" value="IG"/>
    <property type="match status" value="1"/>
</dbReference>
<feature type="region of interest" description="Disordered" evidence="1">
    <location>
        <begin position="690"/>
        <end position="709"/>
    </location>
</feature>
<feature type="compositionally biased region" description="Basic and acidic residues" evidence="1">
    <location>
        <begin position="444"/>
        <end position="526"/>
    </location>
</feature>
<dbReference type="PROSITE" id="PS50835">
    <property type="entry name" value="IG_LIKE"/>
    <property type="match status" value="1"/>
</dbReference>
<dbReference type="SUPFAM" id="SSF48726">
    <property type="entry name" value="Immunoglobulin"/>
    <property type="match status" value="1"/>
</dbReference>
<keyword evidence="2" id="KW-0472">Membrane</keyword>
<feature type="compositionally biased region" description="Basic and acidic residues" evidence="1">
    <location>
        <begin position="393"/>
        <end position="436"/>
    </location>
</feature>
<feature type="domain" description="Ig-like" evidence="3">
    <location>
        <begin position="910"/>
        <end position="1001"/>
    </location>
</feature>
<accession>A0ABM1NJG0</accession>
<dbReference type="Gene3D" id="2.60.40.10">
    <property type="entry name" value="Immunoglobulins"/>
    <property type="match status" value="1"/>
</dbReference>
<feature type="compositionally biased region" description="Basic and acidic residues" evidence="1">
    <location>
        <begin position="1272"/>
        <end position="1284"/>
    </location>
</feature>
<feature type="transmembrane region" description="Helical" evidence="2">
    <location>
        <begin position="1220"/>
        <end position="1241"/>
    </location>
</feature>
<dbReference type="InterPro" id="IPR013783">
    <property type="entry name" value="Ig-like_fold"/>
</dbReference>
<feature type="compositionally biased region" description="Basic and acidic residues" evidence="1">
    <location>
        <begin position="533"/>
        <end position="595"/>
    </location>
</feature>
<keyword evidence="4" id="KW-1185">Reference proteome</keyword>
<dbReference type="GeneID" id="108569788"/>
<name>A0ABM1NJG0_NICVS</name>
<dbReference type="InterPro" id="IPR007110">
    <property type="entry name" value="Ig-like_dom"/>
</dbReference>
<evidence type="ECO:0000313" key="5">
    <source>
        <dbReference type="RefSeq" id="XP_017786960.1"/>
    </source>
</evidence>
<evidence type="ECO:0000259" key="3">
    <source>
        <dbReference type="PROSITE" id="PS50835"/>
    </source>
</evidence>
<reference evidence="5" key="1">
    <citation type="submission" date="2025-08" db="UniProtKB">
        <authorList>
            <consortium name="RefSeq"/>
        </authorList>
    </citation>
    <scope>IDENTIFICATION</scope>
    <source>
        <tissue evidence="5">Whole Larva</tissue>
    </source>
</reference>
<feature type="region of interest" description="Disordered" evidence="1">
    <location>
        <begin position="51"/>
        <end position="606"/>
    </location>
</feature>
<dbReference type="InterPro" id="IPR003599">
    <property type="entry name" value="Ig_sub"/>
</dbReference>
<dbReference type="Pfam" id="PF13927">
    <property type="entry name" value="Ig_3"/>
    <property type="match status" value="1"/>
</dbReference>
<feature type="compositionally biased region" description="Polar residues" evidence="1">
    <location>
        <begin position="690"/>
        <end position="699"/>
    </location>
</feature>
<dbReference type="SMART" id="SM00408">
    <property type="entry name" value="IGc2"/>
    <property type="match status" value="1"/>
</dbReference>
<feature type="region of interest" description="Disordered" evidence="1">
    <location>
        <begin position="1250"/>
        <end position="1301"/>
    </location>
</feature>
<evidence type="ECO:0000256" key="2">
    <source>
        <dbReference type="SAM" id="Phobius"/>
    </source>
</evidence>
<sequence length="1301" mass="149887">MSIKNIQNIKRRKSLAHITQLNKKIMKKRKNLAHIIQLNKIINPKNKLIIKQGTEHEEHTEHKEKEESSSHHPTEQEEHTEHEEKEEPGSHHPSEQTTNSHKEHETVEHTEHISEKYNEDERKEHEEQTEIQTETHNEHKEPEEHTIHGSIEENLEPKEHENEQKQYEEHTEKHEGHEIEHESTNTHIEHNEPEEHKTTGAEHEPQHKEDEHENTEHETIDKQTQHEIQTEQENTEEHEKIEAHTQHESSDEQTEHETHKEHEENVEVAKNKSHDNKEENIENETTQMQKQEENEDHKIEHNQHEEHKTTAENEKLEEHTDHESSKEQIEHETTGGPKEHEEHNKEEENAEHETTEEHKKHEYEQHEEPENIEEHTNEHKGSNDYTEHASTNEVEHKEYDEHTEHDNIEDENKATEEYADHKIKDEHHEHKTTQENKEEESEDEHANHEISDEHKENEHKEYEEHSTEENAVKYKPEDHEKEHAKDNTEENETEKHTKDEGEHHEHKEHTTNKISEQEENIHHDKDKEDEEKQEERTEHENIHDHDEHKSTMQHKEHDEEDKQQHKDHENQSHEHEEKKPTEDHKKTHIDHKDEEITTNSGAQASIKEGEFHTASTIPVDEELTTHVGAQASAKTKENLHTTLSTSCKTTNSHKHDEITTHKGAQASATHDLTSSECTYSIASSEKLSSTQSINVSEHLSSSEDNSKSEGMLISTSTTVNEIHVQLPTYFPNSTVPIPNFETFYTTVAKNSDVYDDEQIDSTLNPYHFRSMKLKDFDRITEYQTTTVSNVSVSVAASTEITESSGNIEISVSGFRNEGSCRIGSEGNSTCICSIDNLIKDLRNKSVVGELNSSLNSYKCDVFNVPLKSGIKVGSIIHKREKRNVVLPGEEKPIGKREVVYNKDIDTVLTKDIELVDVGNHKYVSPGARVKIPCAEGKNMTTSKYDIKWTDGNGQPITEGKMQETDMGYLIIDNVVAQDGGNYTCTISNNSTGIRTFIHQLSVVQLPKFDINTTILYTMKVLCEMEDVEVVKMYFTTDISDLICGRSHKICTLEITRIHCNNKKNHHSIYVALVFRVEPMDLIIPSLNITQCNIICQMRIYNKLVSVIVHNLQVFETQPVIYHQLREVTLTPSHDNTTNETTESPILSIGCSAGFGLIPDQHICIACDPNSFSDGDEAYCSQCPKWQYQPNVGSKSCLTCTSPLQNPNCLTAMMDTDKFKLLAYSAAAVLVAMFIICLCIHGKRNKIASSSKKSMNIHDISKGKRGRGNQYLDVEKQELGAEPRLTKKRRRLDPPNPPPPDF</sequence>
<dbReference type="Proteomes" id="UP000695000">
    <property type="component" value="Unplaced"/>
</dbReference>
<organism evidence="4 5">
    <name type="scientific">Nicrophorus vespilloides</name>
    <name type="common">Boreal carrion beetle</name>
    <dbReference type="NCBI Taxonomy" id="110193"/>
    <lineage>
        <taxon>Eukaryota</taxon>
        <taxon>Metazoa</taxon>
        <taxon>Ecdysozoa</taxon>
        <taxon>Arthropoda</taxon>
        <taxon>Hexapoda</taxon>
        <taxon>Insecta</taxon>
        <taxon>Pterygota</taxon>
        <taxon>Neoptera</taxon>
        <taxon>Endopterygota</taxon>
        <taxon>Coleoptera</taxon>
        <taxon>Polyphaga</taxon>
        <taxon>Staphyliniformia</taxon>
        <taxon>Silphidae</taxon>
        <taxon>Nicrophorinae</taxon>
        <taxon>Nicrophorus</taxon>
    </lineage>
</organism>
<keyword evidence="2" id="KW-1133">Transmembrane helix</keyword>
<evidence type="ECO:0000313" key="4">
    <source>
        <dbReference type="Proteomes" id="UP000695000"/>
    </source>
</evidence>
<dbReference type="RefSeq" id="XP_017786960.1">
    <property type="nucleotide sequence ID" value="XM_017931471.1"/>
</dbReference>
<feature type="region of interest" description="Disordered" evidence="1">
    <location>
        <begin position="631"/>
        <end position="656"/>
    </location>
</feature>
<keyword evidence="2" id="KW-0812">Transmembrane</keyword>
<feature type="compositionally biased region" description="Polar residues" evidence="1">
    <location>
        <begin position="640"/>
        <end position="650"/>
    </location>
</feature>
<proteinExistence type="predicted"/>
<evidence type="ECO:0000256" key="1">
    <source>
        <dbReference type="SAM" id="MobiDB-lite"/>
    </source>
</evidence>
<dbReference type="InterPro" id="IPR003598">
    <property type="entry name" value="Ig_sub2"/>
</dbReference>
<feature type="compositionally biased region" description="Basic and acidic residues" evidence="1">
    <location>
        <begin position="290"/>
        <end position="387"/>
    </location>
</feature>